<dbReference type="PATRIC" id="fig|1225564.3.peg.4779"/>
<evidence type="ECO:0000259" key="1">
    <source>
        <dbReference type="Pfam" id="PF13629"/>
    </source>
</evidence>
<name>A0A0H1R9J3_9HYPH</name>
<sequence length="120" mass="12669">MPPGSSISRLKVTRDQTTLPMVLDFAKILTFDQPARTIIIGNPGIVDGTLSDETSIVLTGKAVGSTNMIVLGEGGREIANLRVNVSTNARQVTMVDHGGVQQTYSCADTCRPIGKADPAK</sequence>
<dbReference type="AlphaFoldDB" id="A0A0H1R9J3"/>
<evidence type="ECO:0000313" key="3">
    <source>
        <dbReference type="Proteomes" id="UP000035489"/>
    </source>
</evidence>
<protein>
    <recommendedName>
        <fullName evidence="1">Pilus formation protein N-terminal domain-containing protein</fullName>
    </recommendedName>
</protein>
<gene>
    <name evidence="2" type="ORF">AA309_18215</name>
</gene>
<dbReference type="InterPro" id="IPR032789">
    <property type="entry name" value="T2SS-T3SS_pil_N"/>
</dbReference>
<evidence type="ECO:0000313" key="2">
    <source>
        <dbReference type="EMBL" id="KLK91828.1"/>
    </source>
</evidence>
<reference evidence="2 3" key="1">
    <citation type="submission" date="2015-05" db="EMBL/GenBank/DDBJ databases">
        <title>Draft genome sequence of Microvirga vignae strain BR3299, a novel nitrogen fixing bacteria isolated from Brazil semi-aired region.</title>
        <authorList>
            <person name="Zilli J.E."/>
            <person name="Passos S.R."/>
            <person name="Leite J."/>
            <person name="Baldani J.I."/>
            <person name="Xavier G.R."/>
            <person name="Rumjaneck N.G."/>
            <person name="Simoes-Araujo J.L."/>
        </authorList>
    </citation>
    <scope>NUCLEOTIDE SEQUENCE [LARGE SCALE GENOMIC DNA]</scope>
    <source>
        <strain evidence="2 3">BR3299</strain>
    </source>
</reference>
<dbReference type="STRING" id="1225564.AA309_18215"/>
<dbReference type="Pfam" id="PF13629">
    <property type="entry name" value="T2SS-T3SS_pil_N"/>
    <property type="match status" value="1"/>
</dbReference>
<dbReference type="EMBL" id="LCYG01000045">
    <property type="protein sequence ID" value="KLK91828.1"/>
    <property type="molecule type" value="Genomic_DNA"/>
</dbReference>
<organism evidence="2 3">
    <name type="scientific">Microvirga vignae</name>
    <dbReference type="NCBI Taxonomy" id="1225564"/>
    <lineage>
        <taxon>Bacteria</taxon>
        <taxon>Pseudomonadati</taxon>
        <taxon>Pseudomonadota</taxon>
        <taxon>Alphaproteobacteria</taxon>
        <taxon>Hyphomicrobiales</taxon>
        <taxon>Methylobacteriaceae</taxon>
        <taxon>Microvirga</taxon>
    </lineage>
</organism>
<proteinExistence type="predicted"/>
<comment type="caution">
    <text evidence="2">The sequence shown here is derived from an EMBL/GenBank/DDBJ whole genome shotgun (WGS) entry which is preliminary data.</text>
</comment>
<feature type="domain" description="Pilus formation protein N-terminal" evidence="1">
    <location>
        <begin position="17"/>
        <end position="86"/>
    </location>
</feature>
<accession>A0A0H1R9J3</accession>
<dbReference type="Proteomes" id="UP000035489">
    <property type="component" value="Unassembled WGS sequence"/>
</dbReference>
<keyword evidence="3" id="KW-1185">Reference proteome</keyword>